<dbReference type="OrthoDB" id="5678128at2"/>
<evidence type="ECO:0000313" key="2">
    <source>
        <dbReference type="EMBL" id="TQC51316.1"/>
    </source>
</evidence>
<dbReference type="EMBL" id="SMDN01000016">
    <property type="protein sequence ID" value="TQC51316.1"/>
    <property type="molecule type" value="Genomic_DNA"/>
</dbReference>
<sequence>MIIDVSQGFIDNSYNELSKNRGAHVNNEIIYDHIKTLLIFENIIADDAKISWRIIKEKFQGIVLDEKKIVYFTQFLTLNGKTKSRNTFASQNINPIYKYANKNEIFDISVSLNPFDLQHYPIKLPRTIIKDLSSFKTQGITINKSLQSDKIISFTSINQYVQIRNELRKSTNYNRNSTLIKIFDDLNIITVYGNFDGASGVDTLNCLRLINNLRNSSTNIKEFWTLNIGTDVPSKKIIKYIEEELQFKYIHNHMINGVPVLRQFLNSQITNEPKEYNAETIKRNQPFFIQNILRKYKEYNINTCFCCSYSIVNNLIASHIHRFADIRKEFEDNKIDAIKATELSISGDNGFMLCPNHDKEFENGQIYFDVNSLKMVASDINEAAQKDYINSLIVMQPIPKDLLNDLFLSNVQKHITRTKANH</sequence>
<dbReference type="RefSeq" id="WP_141484154.1">
    <property type="nucleotide sequence ID" value="NZ_SMDN01000016.1"/>
</dbReference>
<dbReference type="GO" id="GO:0004519">
    <property type="term" value="F:endonuclease activity"/>
    <property type="evidence" value="ECO:0007669"/>
    <property type="project" value="UniProtKB-KW"/>
</dbReference>
<proteinExistence type="predicted"/>
<name>A0A507SK58_9BACT</name>
<keyword evidence="2" id="KW-0540">Nuclease</keyword>
<keyword evidence="2" id="KW-0255">Endonuclease</keyword>
<keyword evidence="3" id="KW-1185">Reference proteome</keyword>
<protein>
    <submittedName>
        <fullName evidence="2">HNH endonuclease</fullName>
    </submittedName>
</protein>
<organism evidence="2 3">
    <name type="scientific">Mycoplasmopsis mucosicanis</name>
    <dbReference type="NCBI Taxonomy" id="458208"/>
    <lineage>
        <taxon>Bacteria</taxon>
        <taxon>Bacillati</taxon>
        <taxon>Mycoplasmatota</taxon>
        <taxon>Mycoplasmoidales</taxon>
        <taxon>Metamycoplasmataceae</taxon>
        <taxon>Mycoplasmopsis</taxon>
    </lineage>
</organism>
<comment type="caution">
    <text evidence="2">The sequence shown here is derived from an EMBL/GenBank/DDBJ whole genome shotgun (WGS) entry which is preliminary data.</text>
</comment>
<dbReference type="Proteomes" id="UP000320801">
    <property type="component" value="Unassembled WGS sequence"/>
</dbReference>
<feature type="domain" description="HNH nuclease" evidence="1">
    <location>
        <begin position="315"/>
        <end position="369"/>
    </location>
</feature>
<keyword evidence="2" id="KW-0378">Hydrolase</keyword>
<evidence type="ECO:0000259" key="1">
    <source>
        <dbReference type="Pfam" id="PF13391"/>
    </source>
</evidence>
<accession>A0A507SK58</accession>
<gene>
    <name evidence="2" type="ORF">E1I18_03210</name>
</gene>
<dbReference type="InterPro" id="IPR003615">
    <property type="entry name" value="HNH_nuc"/>
</dbReference>
<reference evidence="2 3" key="1">
    <citation type="submission" date="2019-03" db="EMBL/GenBank/DDBJ databases">
        <title>Characterization of a novel Mycoplasma cynos real-time PCR assay.</title>
        <authorList>
            <person name="Tallmadge R.L."/>
            <person name="Mitchell P.K."/>
            <person name="Goodman L."/>
        </authorList>
    </citation>
    <scope>NUCLEOTIDE SEQUENCE [LARGE SCALE GENOMIC DNA]</scope>
    <source>
        <strain evidence="2 3">1642</strain>
    </source>
</reference>
<evidence type="ECO:0000313" key="3">
    <source>
        <dbReference type="Proteomes" id="UP000320801"/>
    </source>
</evidence>
<dbReference type="Pfam" id="PF13391">
    <property type="entry name" value="HNH_2"/>
    <property type="match status" value="1"/>
</dbReference>
<dbReference type="AlphaFoldDB" id="A0A507SK58"/>